<evidence type="ECO:0000313" key="4">
    <source>
        <dbReference type="EMBL" id="KAK4368127.1"/>
    </source>
</evidence>
<feature type="compositionally biased region" description="Acidic residues" evidence="2">
    <location>
        <begin position="125"/>
        <end position="136"/>
    </location>
</feature>
<feature type="compositionally biased region" description="Basic and acidic residues" evidence="2">
    <location>
        <begin position="488"/>
        <end position="499"/>
    </location>
</feature>
<feature type="region of interest" description="Disordered" evidence="2">
    <location>
        <begin position="75"/>
        <end position="162"/>
    </location>
</feature>
<dbReference type="PANTHER" id="PTHR31447">
    <property type="entry name" value="HYDROXYPROLINE-RICH GLYCOPROTEIN FAMILY PROTEIN-RELATED"/>
    <property type="match status" value="1"/>
</dbReference>
<dbReference type="GO" id="GO:0032451">
    <property type="term" value="F:demethylase activity"/>
    <property type="evidence" value="ECO:0007669"/>
    <property type="project" value="InterPro"/>
</dbReference>
<proteinExistence type="inferred from homology"/>
<keyword evidence="5" id="KW-1185">Reference proteome</keyword>
<dbReference type="EMBL" id="JAVYJV010000006">
    <property type="protein sequence ID" value="KAK4368127.1"/>
    <property type="molecule type" value="Genomic_DNA"/>
</dbReference>
<dbReference type="SUPFAM" id="SSF51197">
    <property type="entry name" value="Clavaminate synthase-like"/>
    <property type="match status" value="1"/>
</dbReference>
<evidence type="ECO:0000256" key="2">
    <source>
        <dbReference type="SAM" id="MobiDB-lite"/>
    </source>
</evidence>
<feature type="region of interest" description="Disordered" evidence="2">
    <location>
        <begin position="464"/>
        <end position="499"/>
    </location>
</feature>
<evidence type="ECO:0000256" key="1">
    <source>
        <dbReference type="ARBA" id="ARBA00007879"/>
    </source>
</evidence>
<evidence type="ECO:0000259" key="3">
    <source>
        <dbReference type="PROSITE" id="PS51471"/>
    </source>
</evidence>
<accession>A0AAE1SEE2</accession>
<dbReference type="InterPro" id="IPR037151">
    <property type="entry name" value="AlkB-like_sf"/>
</dbReference>
<dbReference type="InterPro" id="IPR027450">
    <property type="entry name" value="AlkB-like"/>
</dbReference>
<dbReference type="PROSITE" id="PS51471">
    <property type="entry name" value="FE2OG_OXY"/>
    <property type="match status" value="1"/>
</dbReference>
<dbReference type="AlphaFoldDB" id="A0AAE1SEE2"/>
<organism evidence="4 5">
    <name type="scientific">Anisodus tanguticus</name>
    <dbReference type="NCBI Taxonomy" id="243964"/>
    <lineage>
        <taxon>Eukaryota</taxon>
        <taxon>Viridiplantae</taxon>
        <taxon>Streptophyta</taxon>
        <taxon>Embryophyta</taxon>
        <taxon>Tracheophyta</taxon>
        <taxon>Spermatophyta</taxon>
        <taxon>Magnoliopsida</taxon>
        <taxon>eudicotyledons</taxon>
        <taxon>Gunneridae</taxon>
        <taxon>Pentapetalae</taxon>
        <taxon>asterids</taxon>
        <taxon>lamiids</taxon>
        <taxon>Solanales</taxon>
        <taxon>Solanaceae</taxon>
        <taxon>Solanoideae</taxon>
        <taxon>Hyoscyameae</taxon>
        <taxon>Anisodus</taxon>
    </lineage>
</organism>
<dbReference type="Proteomes" id="UP001291623">
    <property type="component" value="Unassembled WGS sequence"/>
</dbReference>
<dbReference type="InterPro" id="IPR005123">
    <property type="entry name" value="Oxoglu/Fe-dep_dioxygenase_dom"/>
</dbReference>
<dbReference type="GO" id="GO:0003729">
    <property type="term" value="F:mRNA binding"/>
    <property type="evidence" value="ECO:0007669"/>
    <property type="project" value="InterPro"/>
</dbReference>
<comment type="similarity">
    <text evidence="1">Belongs to the alkB family.</text>
</comment>
<gene>
    <name evidence="4" type="ORF">RND71_011919</name>
</gene>
<sequence>MIVEVGGNAECLKQPKNTSVLTPKRCDSDGCNGSQENCDNNLLGSWNDCGDLNDNADTNSLGSWKDRAGGEPFEELSVDRHSSDSCIDGADSLSQPVGEASTSKTFSSSLPVTTPKVKMSQADMAQEDELQAEEMSESTALSSQVNGVSEEEITTPESKRKTELSREQREYIRFCNVKWKNDFICLERVNGKIVNILDGLELHKGVFSAAEQIRIVNYVEKLDQMGKNRELKGLAEFNREITWHGQKILLDCMSSTRLLDSHPIPFISWLLPVYGDCLGRTYTVPAKWMRGKGRVTIQFGCCYNYAPDKSGNPPGILKSATVDPLPDLLKVMIRRLVRWHVMPPTCVPDSCIINIYEEGDCIPPHIDNHDFVRPFCTASFLSECNIVFGSNLKIVGPGEFTGAIAIPLPVGSVLVLNGNGADVAKHCVPAVPTKRISITFRRMDESKRPTEYVSEHDLQGLQPLSYEADTQKKSSSSRARFSARKQSVRQEESTERVKMPMRRHSEPYTGRYRRGPPNRQWVVGIWVFSSSSRVVEVLKLSEIACLLLHLMEISSKIEAYLICIRNMGNQVSDVNEEHKLCANNYLEYWINSAELDLLYFKTIEVVLLMDWTGKR</sequence>
<name>A0AAE1SEE2_9SOLA</name>
<feature type="compositionally biased region" description="Polar residues" evidence="2">
    <location>
        <begin position="92"/>
        <end position="112"/>
    </location>
</feature>
<feature type="compositionally biased region" description="Polar residues" evidence="2">
    <location>
        <begin position="137"/>
        <end position="147"/>
    </location>
</feature>
<protein>
    <recommendedName>
        <fullName evidence="3">Fe2OG dioxygenase domain-containing protein</fullName>
    </recommendedName>
</protein>
<dbReference type="Pfam" id="PF13532">
    <property type="entry name" value="2OG-FeII_Oxy_2"/>
    <property type="match status" value="1"/>
</dbReference>
<comment type="caution">
    <text evidence="4">The sequence shown here is derived from an EMBL/GenBank/DDBJ whole genome shotgun (WGS) entry which is preliminary data.</text>
</comment>
<dbReference type="InterPro" id="IPR044842">
    <property type="entry name" value="ALKBH9B/ALKBH10B-like"/>
</dbReference>
<dbReference type="PANTHER" id="PTHR31447:SF19">
    <property type="entry name" value="RNA DEMETHYLASE ALKBH5-LIKE"/>
    <property type="match status" value="1"/>
</dbReference>
<feature type="domain" description="Fe2OG dioxygenase" evidence="3">
    <location>
        <begin position="347"/>
        <end position="444"/>
    </location>
</feature>
<dbReference type="Gene3D" id="2.60.120.590">
    <property type="entry name" value="Alpha-ketoglutarate-dependent dioxygenase AlkB-like"/>
    <property type="match status" value="1"/>
</dbReference>
<evidence type="ECO:0000313" key="5">
    <source>
        <dbReference type="Proteomes" id="UP001291623"/>
    </source>
</evidence>
<dbReference type="GO" id="GO:0006402">
    <property type="term" value="P:mRNA catabolic process"/>
    <property type="evidence" value="ECO:0007669"/>
    <property type="project" value="InterPro"/>
</dbReference>
<reference evidence="4" key="1">
    <citation type="submission" date="2023-12" db="EMBL/GenBank/DDBJ databases">
        <title>Genome assembly of Anisodus tanguticus.</title>
        <authorList>
            <person name="Wang Y.-J."/>
        </authorList>
    </citation>
    <scope>NUCLEOTIDE SEQUENCE</scope>
    <source>
        <strain evidence="4">KB-2021</strain>
        <tissue evidence="4">Leaf</tissue>
    </source>
</reference>